<dbReference type="CDD" id="cd05829">
    <property type="entry name" value="Sortase_F"/>
    <property type="match status" value="1"/>
</dbReference>
<dbReference type="Pfam" id="PF04203">
    <property type="entry name" value="Sortase"/>
    <property type="match status" value="1"/>
</dbReference>
<sequence length="219" mass="22750">MTSFFAGMLYAGPGAPADLVAVAEQPVGDAPAQEPTARWIEPLNAVPAVSLDAAAAPPVELSIPAIGVQETLIGLRVRPDGELQAPEDYGDAGWWSAGPAPGDPGAALFVGHVDSQEGPAVFYRLRELQEGDVVSVRRADGTTADFVVQGSETFSKEAIPDEVVYRADGKPSLHLVTCGGAFDRATGNYRDNVVVFADLVEDPGTPPDQAVPDNEGNAG</sequence>
<dbReference type="InterPro" id="IPR023365">
    <property type="entry name" value="Sortase_dom-sf"/>
</dbReference>
<dbReference type="SUPFAM" id="SSF63817">
    <property type="entry name" value="Sortase"/>
    <property type="match status" value="1"/>
</dbReference>
<name>A0ABU2K7H7_9ACTN</name>
<evidence type="ECO:0000313" key="3">
    <source>
        <dbReference type="Proteomes" id="UP001183222"/>
    </source>
</evidence>
<keyword evidence="3" id="KW-1185">Reference proteome</keyword>
<dbReference type="Proteomes" id="UP001183222">
    <property type="component" value="Unassembled WGS sequence"/>
</dbReference>
<protein>
    <submittedName>
        <fullName evidence="2">Class F sortase</fullName>
    </submittedName>
</protein>
<dbReference type="InterPro" id="IPR005754">
    <property type="entry name" value="Sortase"/>
</dbReference>
<reference evidence="3" key="1">
    <citation type="submission" date="2023-07" db="EMBL/GenBank/DDBJ databases">
        <title>30 novel species of actinomycetes from the DSMZ collection.</title>
        <authorList>
            <person name="Nouioui I."/>
        </authorList>
    </citation>
    <scope>NUCLEOTIDE SEQUENCE [LARGE SCALE GENOMIC DNA]</scope>
    <source>
        <strain evidence="3">DSM 46792</strain>
    </source>
</reference>
<dbReference type="NCBIfam" id="NF033748">
    <property type="entry name" value="class_F_sortase"/>
    <property type="match status" value="1"/>
</dbReference>
<comment type="caution">
    <text evidence="2">The sequence shown here is derived from an EMBL/GenBank/DDBJ whole genome shotgun (WGS) entry which is preliminary data.</text>
</comment>
<dbReference type="RefSeq" id="WP_311344943.1">
    <property type="nucleotide sequence ID" value="NZ_JAVREI010000005.1"/>
</dbReference>
<dbReference type="Gene3D" id="2.40.260.10">
    <property type="entry name" value="Sortase"/>
    <property type="match status" value="1"/>
</dbReference>
<accession>A0ABU2K7H7</accession>
<proteinExistence type="predicted"/>
<evidence type="ECO:0000256" key="1">
    <source>
        <dbReference type="ARBA" id="ARBA00022801"/>
    </source>
</evidence>
<evidence type="ECO:0000313" key="2">
    <source>
        <dbReference type="EMBL" id="MDT0276123.1"/>
    </source>
</evidence>
<keyword evidence="1" id="KW-0378">Hydrolase</keyword>
<dbReference type="EMBL" id="JAVREI010000005">
    <property type="protein sequence ID" value="MDT0276123.1"/>
    <property type="molecule type" value="Genomic_DNA"/>
</dbReference>
<dbReference type="InterPro" id="IPR042001">
    <property type="entry name" value="Sortase_F"/>
</dbReference>
<organism evidence="2 3">
    <name type="scientific">Blastococcus goldschmidtiae</name>
    <dbReference type="NCBI Taxonomy" id="3075546"/>
    <lineage>
        <taxon>Bacteria</taxon>
        <taxon>Bacillati</taxon>
        <taxon>Actinomycetota</taxon>
        <taxon>Actinomycetes</taxon>
        <taxon>Geodermatophilales</taxon>
        <taxon>Geodermatophilaceae</taxon>
        <taxon>Blastococcus</taxon>
    </lineage>
</organism>
<gene>
    <name evidence="2" type="ORF">RM425_09445</name>
</gene>